<dbReference type="EMBL" id="CP013386">
    <property type="protein sequence ID" value="AOJ01053.1"/>
    <property type="molecule type" value="Genomic_DNA"/>
</dbReference>
<dbReference type="Proteomes" id="UP000062519">
    <property type="component" value="Chromosome 1"/>
</dbReference>
<dbReference type="AlphaFoldDB" id="A0A1B4FBJ7"/>
<gene>
    <name evidence="2" type="ORF">WS70_03770</name>
</gene>
<organism evidence="2 3">
    <name type="scientific">Burkholderia mayonis</name>
    <dbReference type="NCBI Taxonomy" id="1385591"/>
    <lineage>
        <taxon>Bacteria</taxon>
        <taxon>Pseudomonadati</taxon>
        <taxon>Pseudomonadota</taxon>
        <taxon>Betaproteobacteria</taxon>
        <taxon>Burkholderiales</taxon>
        <taxon>Burkholderiaceae</taxon>
        <taxon>Burkholderia</taxon>
        <taxon>pseudomallei group</taxon>
    </lineage>
</organism>
<evidence type="ECO:0000256" key="1">
    <source>
        <dbReference type="SAM" id="MobiDB-lite"/>
    </source>
</evidence>
<name>A0A1B4FBJ7_9BURK</name>
<evidence type="ECO:0000313" key="3">
    <source>
        <dbReference type="Proteomes" id="UP000062519"/>
    </source>
</evidence>
<sequence length="69" mass="7522">MSGARIPELRRSKVARRTRVRRAASCRSEAVGTHALGADAAPLRVPPTPGARVFRVRLHMRRTSTAGFA</sequence>
<feature type="region of interest" description="Disordered" evidence="1">
    <location>
        <begin position="1"/>
        <end position="21"/>
    </location>
</feature>
<proteinExistence type="predicted"/>
<accession>A0A1B4FBJ7</accession>
<protein>
    <submittedName>
        <fullName evidence="2">Uncharacterized protein</fullName>
    </submittedName>
</protein>
<reference evidence="2 3" key="1">
    <citation type="submission" date="2015-12" db="EMBL/GenBank/DDBJ databases">
        <title>Diversity of Burkholderia near neighbor genomes.</title>
        <authorList>
            <person name="Sahl J."/>
            <person name="Wagner D."/>
            <person name="Keim P."/>
        </authorList>
    </citation>
    <scope>NUCLEOTIDE SEQUENCE [LARGE SCALE GENOMIC DNA]</scope>
    <source>
        <strain evidence="2 3">BDU6</strain>
    </source>
</reference>
<dbReference type="KEGG" id="buu:WS70_03770"/>
<feature type="compositionally biased region" description="Basic residues" evidence="1">
    <location>
        <begin position="12"/>
        <end position="21"/>
    </location>
</feature>
<keyword evidence="3" id="KW-1185">Reference proteome</keyword>
<evidence type="ECO:0000313" key="2">
    <source>
        <dbReference type="EMBL" id="AOJ01053.1"/>
    </source>
</evidence>